<dbReference type="AlphaFoldDB" id="A0A8T0FBW3"/>
<name>A0A8T0FBW3_ARGBR</name>
<gene>
    <name evidence="1" type="ORF">HNY73_006667</name>
</gene>
<keyword evidence="2" id="KW-1185">Reference proteome</keyword>
<organism evidence="1 2">
    <name type="scientific">Argiope bruennichi</name>
    <name type="common">Wasp spider</name>
    <name type="synonym">Aranea bruennichi</name>
    <dbReference type="NCBI Taxonomy" id="94029"/>
    <lineage>
        <taxon>Eukaryota</taxon>
        <taxon>Metazoa</taxon>
        <taxon>Ecdysozoa</taxon>
        <taxon>Arthropoda</taxon>
        <taxon>Chelicerata</taxon>
        <taxon>Arachnida</taxon>
        <taxon>Araneae</taxon>
        <taxon>Araneomorphae</taxon>
        <taxon>Entelegynae</taxon>
        <taxon>Araneoidea</taxon>
        <taxon>Araneidae</taxon>
        <taxon>Argiope</taxon>
    </lineage>
</organism>
<accession>A0A8T0FBW3</accession>
<sequence>MDDRLCHLGGGIPGWVRLPMLAGASRGGGRLRPAVVRGLRQQPAQVSGDSGAVPCEGVPRLRCRRGSVGEARSHLKKYQKIHGRLLK</sequence>
<dbReference type="Proteomes" id="UP000807504">
    <property type="component" value="Unassembled WGS sequence"/>
</dbReference>
<evidence type="ECO:0000313" key="2">
    <source>
        <dbReference type="Proteomes" id="UP000807504"/>
    </source>
</evidence>
<protein>
    <submittedName>
        <fullName evidence="1">Uncharacterized protein</fullName>
    </submittedName>
</protein>
<dbReference type="EMBL" id="JABXBU010000012">
    <property type="protein sequence ID" value="KAF8788646.1"/>
    <property type="molecule type" value="Genomic_DNA"/>
</dbReference>
<proteinExistence type="predicted"/>
<reference evidence="1" key="2">
    <citation type="submission" date="2020-06" db="EMBL/GenBank/DDBJ databases">
        <authorList>
            <person name="Sheffer M."/>
        </authorList>
    </citation>
    <scope>NUCLEOTIDE SEQUENCE</scope>
</reference>
<evidence type="ECO:0000313" key="1">
    <source>
        <dbReference type="EMBL" id="KAF8788646.1"/>
    </source>
</evidence>
<reference evidence="1" key="1">
    <citation type="journal article" date="2020" name="bioRxiv">
        <title>Chromosome-level reference genome of the European wasp spider Argiope bruennichi: a resource for studies on range expansion and evolutionary adaptation.</title>
        <authorList>
            <person name="Sheffer M.M."/>
            <person name="Hoppe A."/>
            <person name="Krehenwinkel H."/>
            <person name="Uhl G."/>
            <person name="Kuss A.W."/>
            <person name="Jensen L."/>
            <person name="Jensen C."/>
            <person name="Gillespie R.G."/>
            <person name="Hoff K.J."/>
            <person name="Prost S."/>
        </authorList>
    </citation>
    <scope>NUCLEOTIDE SEQUENCE</scope>
</reference>
<comment type="caution">
    <text evidence="1">The sequence shown here is derived from an EMBL/GenBank/DDBJ whole genome shotgun (WGS) entry which is preliminary data.</text>
</comment>